<feature type="non-terminal residue" evidence="1">
    <location>
        <position position="1"/>
    </location>
</feature>
<dbReference type="EMBL" id="QJKJ01000846">
    <property type="protein sequence ID" value="RDY10428.1"/>
    <property type="molecule type" value="Genomic_DNA"/>
</dbReference>
<reference evidence="1" key="1">
    <citation type="submission" date="2018-05" db="EMBL/GenBank/DDBJ databases">
        <title>Draft genome of Mucuna pruriens seed.</title>
        <authorList>
            <person name="Nnadi N.E."/>
            <person name="Vos R."/>
            <person name="Hasami M.H."/>
            <person name="Devisetty U.K."/>
            <person name="Aguiy J.C."/>
        </authorList>
    </citation>
    <scope>NUCLEOTIDE SEQUENCE [LARGE SCALE GENOMIC DNA]</scope>
    <source>
        <strain evidence="1">JCA_2017</strain>
    </source>
</reference>
<dbReference type="AlphaFoldDB" id="A0A371I5W0"/>
<dbReference type="Proteomes" id="UP000257109">
    <property type="component" value="Unassembled WGS sequence"/>
</dbReference>
<keyword evidence="2" id="KW-1185">Reference proteome</keyword>
<proteinExistence type="predicted"/>
<comment type="caution">
    <text evidence="1">The sequence shown here is derived from an EMBL/GenBank/DDBJ whole genome shotgun (WGS) entry which is preliminary data.</text>
</comment>
<protein>
    <submittedName>
        <fullName evidence="1">Uncharacterized protein</fullName>
    </submittedName>
</protein>
<accession>A0A371I5W0</accession>
<evidence type="ECO:0000313" key="1">
    <source>
        <dbReference type="EMBL" id="RDY10428.1"/>
    </source>
</evidence>
<evidence type="ECO:0000313" key="2">
    <source>
        <dbReference type="Proteomes" id="UP000257109"/>
    </source>
</evidence>
<organism evidence="1 2">
    <name type="scientific">Mucuna pruriens</name>
    <name type="common">Velvet bean</name>
    <name type="synonym">Dolichos pruriens</name>
    <dbReference type="NCBI Taxonomy" id="157652"/>
    <lineage>
        <taxon>Eukaryota</taxon>
        <taxon>Viridiplantae</taxon>
        <taxon>Streptophyta</taxon>
        <taxon>Embryophyta</taxon>
        <taxon>Tracheophyta</taxon>
        <taxon>Spermatophyta</taxon>
        <taxon>Magnoliopsida</taxon>
        <taxon>eudicotyledons</taxon>
        <taxon>Gunneridae</taxon>
        <taxon>Pentapetalae</taxon>
        <taxon>rosids</taxon>
        <taxon>fabids</taxon>
        <taxon>Fabales</taxon>
        <taxon>Fabaceae</taxon>
        <taxon>Papilionoideae</taxon>
        <taxon>50 kb inversion clade</taxon>
        <taxon>NPAAA clade</taxon>
        <taxon>indigoferoid/millettioid clade</taxon>
        <taxon>Phaseoleae</taxon>
        <taxon>Mucuna</taxon>
    </lineage>
</organism>
<sequence>MELRPCATMQFVRQPWDFLITKSLMLCLMDKSNTENRALEEYGDIHMFVFDLSGVKTILSSSCLVGLHILLQTTGTQKGLYFNCYKIFTLRTR</sequence>
<gene>
    <name evidence="1" type="ORF">CR513_05063</name>
</gene>
<name>A0A371I5W0_MUCPR</name>